<comment type="similarity">
    <text evidence="3">Belongs to the acetyltransferase family. RimJ subfamily.</text>
</comment>
<evidence type="ECO:0000313" key="6">
    <source>
        <dbReference type="Proteomes" id="UP000294902"/>
    </source>
</evidence>
<keyword evidence="2" id="KW-0012">Acyltransferase</keyword>
<evidence type="ECO:0000313" key="5">
    <source>
        <dbReference type="EMBL" id="TCT17194.1"/>
    </source>
</evidence>
<evidence type="ECO:0000256" key="2">
    <source>
        <dbReference type="ARBA" id="ARBA00023315"/>
    </source>
</evidence>
<dbReference type="InterPro" id="IPR000182">
    <property type="entry name" value="GNAT_dom"/>
</dbReference>
<dbReference type="RefSeq" id="WP_132249877.1">
    <property type="nucleotide sequence ID" value="NZ_SMAL01000001.1"/>
</dbReference>
<dbReference type="Pfam" id="PF13302">
    <property type="entry name" value="Acetyltransf_3"/>
    <property type="match status" value="1"/>
</dbReference>
<name>A0A4R3MQY6_9FIRM</name>
<evidence type="ECO:0000256" key="3">
    <source>
        <dbReference type="ARBA" id="ARBA00038502"/>
    </source>
</evidence>
<feature type="domain" description="N-acetyltransferase" evidence="4">
    <location>
        <begin position="9"/>
        <end position="173"/>
    </location>
</feature>
<evidence type="ECO:0000259" key="4">
    <source>
        <dbReference type="PROSITE" id="PS51186"/>
    </source>
</evidence>
<dbReference type="EMBL" id="SMAL01000001">
    <property type="protein sequence ID" value="TCT17194.1"/>
    <property type="molecule type" value="Genomic_DNA"/>
</dbReference>
<dbReference type="InterPro" id="IPR051531">
    <property type="entry name" value="N-acetyltransferase"/>
</dbReference>
<dbReference type="Proteomes" id="UP000294902">
    <property type="component" value="Unassembled WGS sequence"/>
</dbReference>
<gene>
    <name evidence="5" type="ORF">EDC18_101492</name>
</gene>
<dbReference type="AlphaFoldDB" id="A0A4R3MQY6"/>
<keyword evidence="1 5" id="KW-0808">Transferase</keyword>
<accession>A0A4R3MQY6</accession>
<dbReference type="Gene3D" id="3.40.630.30">
    <property type="match status" value="1"/>
</dbReference>
<dbReference type="GO" id="GO:0016747">
    <property type="term" value="F:acyltransferase activity, transferring groups other than amino-acyl groups"/>
    <property type="evidence" value="ECO:0007669"/>
    <property type="project" value="InterPro"/>
</dbReference>
<organism evidence="5 6">
    <name type="scientific">Natranaerovirga pectinivora</name>
    <dbReference type="NCBI Taxonomy" id="682400"/>
    <lineage>
        <taxon>Bacteria</taxon>
        <taxon>Bacillati</taxon>
        <taxon>Bacillota</taxon>
        <taxon>Clostridia</taxon>
        <taxon>Lachnospirales</taxon>
        <taxon>Natranaerovirgaceae</taxon>
        <taxon>Natranaerovirga</taxon>
    </lineage>
</organism>
<proteinExistence type="inferred from homology"/>
<keyword evidence="6" id="KW-1185">Reference proteome</keyword>
<sequence>MKIVVDKDIVLETLKEKDVQESFELVDRNRGYLREWLHWVDKTKSVEDRMKYINYALNKQNNNEGLDFKIKYCDTLIGSIGYDLGDFKSAEIGYWIEKQYSGKGIVTKCCERLIEYLFKELKVHRIVIKVAEKNIKSRKIPERLGFKQEGILRDVDILHGQYHSDVIYGILENEYNKK</sequence>
<protein>
    <submittedName>
        <fullName evidence="5">Ribosomal-protein-serine acetyltransferase</fullName>
    </submittedName>
</protein>
<reference evidence="5 6" key="1">
    <citation type="submission" date="2019-03" db="EMBL/GenBank/DDBJ databases">
        <title>Genomic Encyclopedia of Type Strains, Phase IV (KMG-IV): sequencing the most valuable type-strain genomes for metagenomic binning, comparative biology and taxonomic classification.</title>
        <authorList>
            <person name="Goeker M."/>
        </authorList>
    </citation>
    <scope>NUCLEOTIDE SEQUENCE [LARGE SCALE GENOMIC DNA]</scope>
    <source>
        <strain evidence="5 6">DSM 24629</strain>
    </source>
</reference>
<dbReference type="PANTHER" id="PTHR43792">
    <property type="entry name" value="GNAT FAMILY, PUTATIVE (AFU_ORTHOLOGUE AFUA_3G00765)-RELATED-RELATED"/>
    <property type="match status" value="1"/>
</dbReference>
<evidence type="ECO:0000256" key="1">
    <source>
        <dbReference type="ARBA" id="ARBA00022679"/>
    </source>
</evidence>
<dbReference type="OrthoDB" id="9811523at2"/>
<dbReference type="PANTHER" id="PTHR43792:SF8">
    <property type="entry name" value="[RIBOSOMAL PROTEIN US5]-ALANINE N-ACETYLTRANSFERASE"/>
    <property type="match status" value="1"/>
</dbReference>
<dbReference type="InterPro" id="IPR016181">
    <property type="entry name" value="Acyl_CoA_acyltransferase"/>
</dbReference>
<comment type="caution">
    <text evidence="5">The sequence shown here is derived from an EMBL/GenBank/DDBJ whole genome shotgun (WGS) entry which is preliminary data.</text>
</comment>
<dbReference type="PROSITE" id="PS51186">
    <property type="entry name" value="GNAT"/>
    <property type="match status" value="1"/>
</dbReference>
<dbReference type="SUPFAM" id="SSF55729">
    <property type="entry name" value="Acyl-CoA N-acyltransferases (Nat)"/>
    <property type="match status" value="1"/>
</dbReference>